<dbReference type="PANTHER" id="PTHR33327:SF3">
    <property type="entry name" value="RNA-DIRECTED DNA POLYMERASE"/>
    <property type="match status" value="1"/>
</dbReference>
<keyword evidence="3" id="KW-1185">Reference proteome</keyword>
<sequence length="231" mass="26291">MVTQEENLTITELKAVSLKLPTFWTFQPDIWFYQTEAQFAIQKITSDNTKYSYVIAALDQEAATRLLNYINIKRQLLNAYGLTRRDRAQKLLDVDGLGDRKPSQLLSEILGIAGGHTSCLLFEELFNFSNLDEMGSHADAIWQSKSSHVGIGAIKRYDKKPSYSVKNRLRQKRYLLQTRIFVSTMLNSVQRPINVALLVPTMVGNRLDPSLKEEKENHSSTFGIRYLANGS</sequence>
<dbReference type="InterPro" id="IPR055469">
    <property type="entry name" value="DUF7041"/>
</dbReference>
<evidence type="ECO:0000313" key="2">
    <source>
        <dbReference type="EMBL" id="KII70905.1"/>
    </source>
</evidence>
<feature type="domain" description="DUF7041" evidence="1">
    <location>
        <begin position="20"/>
        <end position="70"/>
    </location>
</feature>
<dbReference type="PANTHER" id="PTHR33327">
    <property type="entry name" value="ENDONUCLEASE"/>
    <property type="match status" value="1"/>
</dbReference>
<accession>A0A0C2N3I5</accession>
<organism evidence="2 3">
    <name type="scientific">Thelohanellus kitauei</name>
    <name type="common">Myxosporean</name>
    <dbReference type="NCBI Taxonomy" id="669202"/>
    <lineage>
        <taxon>Eukaryota</taxon>
        <taxon>Metazoa</taxon>
        <taxon>Cnidaria</taxon>
        <taxon>Myxozoa</taxon>
        <taxon>Myxosporea</taxon>
        <taxon>Bivalvulida</taxon>
        <taxon>Platysporina</taxon>
        <taxon>Myxobolidae</taxon>
        <taxon>Thelohanellus</taxon>
    </lineage>
</organism>
<evidence type="ECO:0000313" key="3">
    <source>
        <dbReference type="Proteomes" id="UP000031668"/>
    </source>
</evidence>
<dbReference type="OrthoDB" id="10048650at2759"/>
<evidence type="ECO:0000259" key="1">
    <source>
        <dbReference type="Pfam" id="PF23055"/>
    </source>
</evidence>
<reference evidence="2 3" key="1">
    <citation type="journal article" date="2014" name="Genome Biol. Evol.">
        <title>The genome of the myxosporean Thelohanellus kitauei shows adaptations to nutrient acquisition within its fish host.</title>
        <authorList>
            <person name="Yang Y."/>
            <person name="Xiong J."/>
            <person name="Zhou Z."/>
            <person name="Huo F."/>
            <person name="Miao W."/>
            <person name="Ran C."/>
            <person name="Liu Y."/>
            <person name="Zhang J."/>
            <person name="Feng J."/>
            <person name="Wang M."/>
            <person name="Wang M."/>
            <person name="Wang L."/>
            <person name="Yao B."/>
        </authorList>
    </citation>
    <scope>NUCLEOTIDE SEQUENCE [LARGE SCALE GENOMIC DNA]</scope>
    <source>
        <strain evidence="2">Wuqing</strain>
    </source>
</reference>
<name>A0A0C2N3I5_THEKT</name>
<dbReference type="AlphaFoldDB" id="A0A0C2N3I5"/>
<protein>
    <recommendedName>
        <fullName evidence="1">DUF7041 domain-containing protein</fullName>
    </recommendedName>
</protein>
<gene>
    <name evidence="2" type="ORF">RF11_00896</name>
</gene>
<proteinExistence type="predicted"/>
<dbReference type="Proteomes" id="UP000031668">
    <property type="component" value="Unassembled WGS sequence"/>
</dbReference>
<comment type="caution">
    <text evidence="2">The sequence shown here is derived from an EMBL/GenBank/DDBJ whole genome shotgun (WGS) entry which is preliminary data.</text>
</comment>
<dbReference type="EMBL" id="JWZT01001937">
    <property type="protein sequence ID" value="KII70905.1"/>
    <property type="molecule type" value="Genomic_DNA"/>
</dbReference>
<dbReference type="Pfam" id="PF23055">
    <property type="entry name" value="DUF7041"/>
    <property type="match status" value="1"/>
</dbReference>